<proteinExistence type="predicted"/>
<dbReference type="AlphaFoldDB" id="A0A5R8NM01"/>
<gene>
    <name evidence="1" type="ORF">FEK34_17260</name>
</gene>
<comment type="caution">
    <text evidence="1">The sequence shown here is derived from an EMBL/GenBank/DDBJ whole genome shotgun (WGS) entry which is preliminary data.</text>
</comment>
<protein>
    <submittedName>
        <fullName evidence="1">DUF779 domain-containing protein</fullName>
    </submittedName>
</protein>
<reference evidence="1 2" key="1">
    <citation type="submission" date="2019-05" db="EMBL/GenBank/DDBJ databases">
        <title>Genomes sequences of two Nocardia cyriacigeorgica environmental isolates, type strains Nocardia asteroides ATCC 19247 and Nocardia cyriacigeorgica DSM 44484.</title>
        <authorList>
            <person name="Vautrin F."/>
            <person name="Bergeron E."/>
            <person name="Dubost A."/>
            <person name="Abrouk D."/>
            <person name="Rodriguez Nava V."/>
            <person name="Pujic P."/>
        </authorList>
    </citation>
    <scope>NUCLEOTIDE SEQUENCE [LARGE SCALE GENOMIC DNA]</scope>
    <source>
        <strain evidence="1 2">EML 446</strain>
    </source>
</reference>
<evidence type="ECO:0000313" key="2">
    <source>
        <dbReference type="Proteomes" id="UP000306378"/>
    </source>
</evidence>
<dbReference type="Pfam" id="PF05610">
    <property type="entry name" value="DUF779"/>
    <property type="match status" value="1"/>
</dbReference>
<sequence length="164" mass="18054">MSAAVTRRSDVLVRTRIRDRHELRRGPRTLMPDRSVRGDATEAARSVLRHVIDQHGPVVLMLSPGATAPICLRARDFRPDEGDVLVARLPWHTEFWMSGDNYARYARDHLTIDVGPDPGDAAASASLEIAEGHRFVLRVRPLDANEAAAAAAAPPPRTGADRLR</sequence>
<dbReference type="InterPro" id="IPR008497">
    <property type="entry name" value="DUF779"/>
</dbReference>
<name>A0A5R8NM01_9NOCA</name>
<dbReference type="Proteomes" id="UP000306378">
    <property type="component" value="Unassembled WGS sequence"/>
</dbReference>
<organism evidence="1 2">
    <name type="scientific">Nocardia cyriacigeorgica</name>
    <dbReference type="NCBI Taxonomy" id="135487"/>
    <lineage>
        <taxon>Bacteria</taxon>
        <taxon>Bacillati</taxon>
        <taxon>Actinomycetota</taxon>
        <taxon>Actinomycetes</taxon>
        <taxon>Mycobacteriales</taxon>
        <taxon>Nocardiaceae</taxon>
        <taxon>Nocardia</taxon>
    </lineage>
</organism>
<evidence type="ECO:0000313" key="1">
    <source>
        <dbReference type="EMBL" id="TLF76653.1"/>
    </source>
</evidence>
<accession>A0A5R8NM01</accession>
<dbReference type="EMBL" id="VBUT01000006">
    <property type="protein sequence ID" value="TLF76653.1"/>
    <property type="molecule type" value="Genomic_DNA"/>
</dbReference>